<protein>
    <submittedName>
        <fullName evidence="3">Uncharacterized protein</fullName>
    </submittedName>
</protein>
<accession>A0AAN7BIW9</accession>
<dbReference type="Proteomes" id="UP001301958">
    <property type="component" value="Unassembled WGS sequence"/>
</dbReference>
<dbReference type="PANTHER" id="PTHR32046:SF11">
    <property type="entry name" value="IMMUNE-ASSOCIATED NUCLEOTIDE-BINDING PROTEIN 10-LIKE"/>
    <property type="match status" value="1"/>
</dbReference>
<feature type="domain" description="DUF8206" evidence="2">
    <location>
        <begin position="471"/>
        <end position="552"/>
    </location>
</feature>
<comment type="caution">
    <text evidence="3">The sequence shown here is derived from an EMBL/GenBank/DDBJ whole genome shotgun (WGS) entry which is preliminary data.</text>
</comment>
<keyword evidence="4" id="KW-1185">Reference proteome</keyword>
<dbReference type="Pfam" id="PF24676">
    <property type="entry name" value="DUF7656"/>
    <property type="match status" value="1"/>
</dbReference>
<dbReference type="PANTHER" id="PTHR32046">
    <property type="entry name" value="G DOMAIN-CONTAINING PROTEIN"/>
    <property type="match status" value="1"/>
</dbReference>
<dbReference type="InterPro" id="IPR058519">
    <property type="entry name" value="DUF8206"/>
</dbReference>
<evidence type="ECO:0000313" key="4">
    <source>
        <dbReference type="Proteomes" id="UP001301958"/>
    </source>
</evidence>
<evidence type="ECO:0000259" key="1">
    <source>
        <dbReference type="Pfam" id="PF24676"/>
    </source>
</evidence>
<evidence type="ECO:0000313" key="3">
    <source>
        <dbReference type="EMBL" id="KAK4224244.1"/>
    </source>
</evidence>
<dbReference type="Gene3D" id="3.40.50.300">
    <property type="entry name" value="P-loop containing nucleotide triphosphate hydrolases"/>
    <property type="match status" value="1"/>
</dbReference>
<dbReference type="InterPro" id="IPR056073">
    <property type="entry name" value="DUF7656"/>
</dbReference>
<evidence type="ECO:0000259" key="2">
    <source>
        <dbReference type="Pfam" id="PF26633"/>
    </source>
</evidence>
<dbReference type="Pfam" id="PF26633">
    <property type="entry name" value="DUF8206"/>
    <property type="match status" value="1"/>
</dbReference>
<sequence length="735" mass="83195">MAVQFFAGAGIAATIAKVHVEGHENCVPPDQIAKVEKQVGEAKKLERRLKQKFQDTLVDVRRGDCETTELWEMLNKYNDEESELRRLELHDAISTAYHEKMRLVDRLLNKGVKYLAGNPRELDNLVNDSEVDFFVLYFNTSVMTDEDWRNTNNLLYELDMVQIPAGGWVPERPLVQKLRDGKVITPDVLAEFQELSDKPLLRCDDAASMETCRDIIQHPGCRLVRMLCPGYPISRAEFRCGDSVHGTKYSTHGSREKLKALLEKLDLSEDHNILIFGETGVGIGDTKEIDQDHKNVKEILATLELVDKLDAILFLLKPNTAWLTKAFDFCMTELLSHLHRDTTPNILFGFTNSRASNFTLGDTRIPLTSLLKSRGTNINLGYANTFFFDTEGFRFLALYKLHGKQMDEKRAFDDSWANGMTQPLVATARAAALTKEGWEKQMAELSRITAWSENLEKNLIIMQTYPKRTDLPHPKPVCFDDACFTITRDTDTGNMVKLYNKACHDNCDKSLFWCKAFFEGGWWASLGYRFSKGNVCKVCAHSWKVHMRISYNITLETRPIQDAIVAGKLKTEQEKQQAIESTVQQLKSSWSEINEEHRFANEALAKFGFYMRENASSPTMTPPLVTSTTSYKMKKENKTRSRFADCGTSKGITRIRLTCRNGPSPTANAASQATMTSRTSLTDCTLKHFNFVEVMPKDGDVFGSPLVSEPVNVPLKKAGRVSRFLTSLKGWTVGC</sequence>
<reference evidence="3" key="1">
    <citation type="journal article" date="2023" name="Mol. Phylogenet. Evol.">
        <title>Genome-scale phylogeny and comparative genomics of the fungal order Sordariales.</title>
        <authorList>
            <person name="Hensen N."/>
            <person name="Bonometti L."/>
            <person name="Westerberg I."/>
            <person name="Brannstrom I.O."/>
            <person name="Guillou S."/>
            <person name="Cros-Aarteil S."/>
            <person name="Calhoun S."/>
            <person name="Haridas S."/>
            <person name="Kuo A."/>
            <person name="Mondo S."/>
            <person name="Pangilinan J."/>
            <person name="Riley R."/>
            <person name="LaButti K."/>
            <person name="Andreopoulos B."/>
            <person name="Lipzen A."/>
            <person name="Chen C."/>
            <person name="Yan M."/>
            <person name="Daum C."/>
            <person name="Ng V."/>
            <person name="Clum A."/>
            <person name="Steindorff A."/>
            <person name="Ohm R.A."/>
            <person name="Martin F."/>
            <person name="Silar P."/>
            <person name="Natvig D.O."/>
            <person name="Lalanne C."/>
            <person name="Gautier V."/>
            <person name="Ament-Velasquez S.L."/>
            <person name="Kruys A."/>
            <person name="Hutchinson M.I."/>
            <person name="Powell A.J."/>
            <person name="Barry K."/>
            <person name="Miller A.N."/>
            <person name="Grigoriev I.V."/>
            <person name="Debuchy R."/>
            <person name="Gladieux P."/>
            <person name="Hiltunen Thoren M."/>
            <person name="Johannesson H."/>
        </authorList>
    </citation>
    <scope>NUCLEOTIDE SEQUENCE</scope>
    <source>
        <strain evidence="3">CBS 990.96</strain>
    </source>
</reference>
<name>A0AAN7BIW9_9PEZI</name>
<organism evidence="3 4">
    <name type="scientific">Podospora fimiseda</name>
    <dbReference type="NCBI Taxonomy" id="252190"/>
    <lineage>
        <taxon>Eukaryota</taxon>
        <taxon>Fungi</taxon>
        <taxon>Dikarya</taxon>
        <taxon>Ascomycota</taxon>
        <taxon>Pezizomycotina</taxon>
        <taxon>Sordariomycetes</taxon>
        <taxon>Sordariomycetidae</taxon>
        <taxon>Sordariales</taxon>
        <taxon>Podosporaceae</taxon>
        <taxon>Podospora</taxon>
    </lineage>
</organism>
<dbReference type="EMBL" id="MU865399">
    <property type="protein sequence ID" value="KAK4224244.1"/>
    <property type="molecule type" value="Genomic_DNA"/>
</dbReference>
<reference evidence="3" key="2">
    <citation type="submission" date="2023-05" db="EMBL/GenBank/DDBJ databases">
        <authorList>
            <consortium name="Lawrence Berkeley National Laboratory"/>
            <person name="Steindorff A."/>
            <person name="Hensen N."/>
            <person name="Bonometti L."/>
            <person name="Westerberg I."/>
            <person name="Brannstrom I.O."/>
            <person name="Guillou S."/>
            <person name="Cros-Aarteil S."/>
            <person name="Calhoun S."/>
            <person name="Haridas S."/>
            <person name="Kuo A."/>
            <person name="Mondo S."/>
            <person name="Pangilinan J."/>
            <person name="Riley R."/>
            <person name="Labutti K."/>
            <person name="Andreopoulos B."/>
            <person name="Lipzen A."/>
            <person name="Chen C."/>
            <person name="Yanf M."/>
            <person name="Daum C."/>
            <person name="Ng V."/>
            <person name="Clum A."/>
            <person name="Ohm R."/>
            <person name="Martin F."/>
            <person name="Silar P."/>
            <person name="Natvig D."/>
            <person name="Lalanne C."/>
            <person name="Gautier V."/>
            <person name="Ament-Velasquez S.L."/>
            <person name="Kruys A."/>
            <person name="Hutchinson M.I."/>
            <person name="Powell A.J."/>
            <person name="Barry K."/>
            <person name="Miller A.N."/>
            <person name="Grigoriev I.V."/>
            <person name="Debuchy R."/>
            <person name="Gladieux P."/>
            <person name="Thoren M.H."/>
            <person name="Johannesson H."/>
        </authorList>
    </citation>
    <scope>NUCLEOTIDE SEQUENCE</scope>
    <source>
        <strain evidence="3">CBS 990.96</strain>
    </source>
</reference>
<gene>
    <name evidence="3" type="ORF">QBC38DRAFT_547845</name>
</gene>
<dbReference type="InterPro" id="IPR027417">
    <property type="entry name" value="P-loop_NTPase"/>
</dbReference>
<proteinExistence type="predicted"/>
<feature type="domain" description="DUF7656" evidence="1">
    <location>
        <begin position="108"/>
        <end position="191"/>
    </location>
</feature>
<dbReference type="AlphaFoldDB" id="A0AAN7BIW9"/>